<protein>
    <recommendedName>
        <fullName evidence="5">Protein-arginine kinase</fullName>
        <ecNumber evidence="5">2.7.14.1</ecNumber>
    </recommendedName>
</protein>
<evidence type="ECO:0000256" key="6">
    <source>
        <dbReference type="PROSITE-ProRule" id="PRU00843"/>
    </source>
</evidence>
<dbReference type="InterPro" id="IPR000749">
    <property type="entry name" value="ATP-guanido_PTrfase"/>
</dbReference>
<dbReference type="NCBIfam" id="NF002194">
    <property type="entry name" value="PRK01059.1-4"/>
    <property type="match status" value="1"/>
</dbReference>
<dbReference type="InterPro" id="IPR022415">
    <property type="entry name" value="ATP-guanido_PTrfase_AS"/>
</dbReference>
<dbReference type="Pfam" id="PF00217">
    <property type="entry name" value="ATP-gua_Ptrans"/>
    <property type="match status" value="1"/>
</dbReference>
<comment type="catalytic activity">
    <reaction evidence="5">
        <text>L-arginyl-[protein] + ATP = N(omega)-phospho-L-arginyl-[protein] + ADP + H(+)</text>
        <dbReference type="Rhea" id="RHEA:43384"/>
        <dbReference type="Rhea" id="RHEA-COMP:10532"/>
        <dbReference type="Rhea" id="RHEA-COMP:10533"/>
        <dbReference type="ChEBI" id="CHEBI:15378"/>
        <dbReference type="ChEBI" id="CHEBI:29965"/>
        <dbReference type="ChEBI" id="CHEBI:30616"/>
        <dbReference type="ChEBI" id="CHEBI:83226"/>
        <dbReference type="ChEBI" id="CHEBI:456216"/>
        <dbReference type="EC" id="2.7.14.1"/>
    </reaction>
</comment>
<dbReference type="GO" id="GO:0005524">
    <property type="term" value="F:ATP binding"/>
    <property type="evidence" value="ECO:0007669"/>
    <property type="project" value="UniProtKB-UniRule"/>
</dbReference>
<keyword evidence="10" id="KW-1185">Reference proteome</keyword>
<evidence type="ECO:0000256" key="7">
    <source>
        <dbReference type="RuleBase" id="RU000505"/>
    </source>
</evidence>
<comment type="caution">
    <text evidence="5 6">Lacks conserved residue(s) required for the propagation of feature annotation.</text>
</comment>
<dbReference type="PROSITE" id="PS00112">
    <property type="entry name" value="PHOSPHAGEN_KINASE"/>
    <property type="match status" value="1"/>
</dbReference>
<dbReference type="PANTHER" id="PTHR11547">
    <property type="entry name" value="ARGININE OR CREATINE KINASE"/>
    <property type="match status" value="1"/>
</dbReference>
<keyword evidence="1 5" id="KW-0808">Transferase</keyword>
<dbReference type="Proteomes" id="UP000543804">
    <property type="component" value="Unassembled WGS sequence"/>
</dbReference>
<keyword evidence="4 5" id="KW-0067">ATP-binding</keyword>
<evidence type="ECO:0000313" key="10">
    <source>
        <dbReference type="Proteomes" id="UP000543804"/>
    </source>
</evidence>
<dbReference type="PANTHER" id="PTHR11547:SF38">
    <property type="entry name" value="ARGININE KINASE 1-RELATED"/>
    <property type="match status" value="1"/>
</dbReference>
<evidence type="ECO:0000256" key="1">
    <source>
        <dbReference type="ARBA" id="ARBA00022679"/>
    </source>
</evidence>
<dbReference type="PROSITE" id="PS51510">
    <property type="entry name" value="PHOSPHAGEN_KINASE_C"/>
    <property type="match status" value="1"/>
</dbReference>
<evidence type="ECO:0000256" key="5">
    <source>
        <dbReference type="HAMAP-Rule" id="MF_00602"/>
    </source>
</evidence>
<dbReference type="InterPro" id="IPR014746">
    <property type="entry name" value="Gln_synth/guanido_kin_cat_dom"/>
</dbReference>
<dbReference type="InterPro" id="IPR023660">
    <property type="entry name" value="Arg_Kinase"/>
</dbReference>
<evidence type="ECO:0000313" key="9">
    <source>
        <dbReference type="EMBL" id="NMD98432.1"/>
    </source>
</evidence>
<dbReference type="EMBL" id="JABAFA010000004">
    <property type="protein sequence ID" value="NMD98432.1"/>
    <property type="molecule type" value="Genomic_DNA"/>
</dbReference>
<dbReference type="SUPFAM" id="SSF55931">
    <property type="entry name" value="Glutamine synthetase/guanido kinase"/>
    <property type="match status" value="1"/>
</dbReference>
<gene>
    <name evidence="5" type="primary">mcsB</name>
    <name evidence="9" type="ORF">HF878_02895</name>
</gene>
<evidence type="ECO:0000256" key="3">
    <source>
        <dbReference type="ARBA" id="ARBA00022777"/>
    </source>
</evidence>
<reference evidence="9 10" key="1">
    <citation type="submission" date="2020-04" db="EMBL/GenBank/DDBJ databases">
        <authorList>
            <person name="Hitch T.C.A."/>
            <person name="Wylensek D."/>
            <person name="Clavel T."/>
        </authorList>
    </citation>
    <scope>NUCLEOTIDE SEQUENCE [LARGE SCALE GENOMIC DNA]</scope>
    <source>
        <strain evidence="9 10">PG-130-P53-12</strain>
    </source>
</reference>
<dbReference type="InterPro" id="IPR022414">
    <property type="entry name" value="ATP-guanido_PTrfase_cat"/>
</dbReference>
<evidence type="ECO:0000259" key="8">
    <source>
        <dbReference type="PROSITE" id="PS51510"/>
    </source>
</evidence>
<proteinExistence type="inferred from homology"/>
<dbReference type="EC" id="2.7.14.1" evidence="5"/>
<feature type="binding site" evidence="5 6">
    <location>
        <position position="115"/>
    </location>
    <ligand>
        <name>ATP</name>
        <dbReference type="ChEBI" id="CHEBI:30616"/>
    </ligand>
</feature>
<comment type="similarity">
    <text evidence="5 6 7">Belongs to the ATP:guanido phosphotransferase family.</text>
</comment>
<evidence type="ECO:0000256" key="4">
    <source>
        <dbReference type="ARBA" id="ARBA00022840"/>
    </source>
</evidence>
<sequence>MPWLTSQAPESDVVLSSRIRLARNFRKIPFPNRADFEQLAAVLQLTDGAIPAVADAAHRHFGRYAMDKLTKLQREVLVDKRLITENLVKNPQDRVAFLADDASVSLLVNEEDHLRIQCMRAGLDLEQAYALASAIDDAIEGQLDLAFDEKMGYLTSCPTNLGTGLRASVVLHLPGLVYTRNINNIINISQQLGLSLRALYGDDKEVVGNLFQVSNQLTLGFSEEEIIGNLKSAVTEIIAHERRARKALSLYMKEHLEDGIWRAYGTLRYARLLTEKEVLTLFSKVRLGIDMRLIKEVSADCYPEILIGSRTSWLEILAGTENMSSGELDKLRAETVRRALAAHPGEGRQQA</sequence>
<comment type="function">
    <text evidence="5">Catalyzes the specific phosphorylation of arginine residues in proteins.</text>
</comment>
<feature type="binding site" evidence="6">
    <location>
        <begin position="166"/>
        <end position="170"/>
    </location>
    <ligand>
        <name>ATP</name>
        <dbReference type="ChEBI" id="CHEBI:30616"/>
    </ligand>
</feature>
<dbReference type="GO" id="GO:0046314">
    <property type="term" value="P:phosphocreatine biosynthetic process"/>
    <property type="evidence" value="ECO:0007669"/>
    <property type="project" value="InterPro"/>
</dbReference>
<dbReference type="CDD" id="cd07930">
    <property type="entry name" value="bacterial_phosphagen_kinase"/>
    <property type="match status" value="1"/>
</dbReference>
<dbReference type="GO" id="GO:1990424">
    <property type="term" value="F:protein arginine kinase activity"/>
    <property type="evidence" value="ECO:0007669"/>
    <property type="project" value="UniProtKB-EC"/>
</dbReference>
<keyword evidence="3 5" id="KW-0418">Kinase</keyword>
<dbReference type="AlphaFoldDB" id="A0A848B7F8"/>
<dbReference type="Gene3D" id="3.30.590.10">
    <property type="entry name" value="Glutamine synthetase/guanido kinase, catalytic domain"/>
    <property type="match status" value="1"/>
</dbReference>
<dbReference type="GO" id="GO:0004111">
    <property type="term" value="F:creatine kinase activity"/>
    <property type="evidence" value="ECO:0007669"/>
    <property type="project" value="InterPro"/>
</dbReference>
<feature type="binding site" evidence="6">
    <location>
        <begin position="197"/>
        <end position="202"/>
    </location>
    <ligand>
        <name>ATP</name>
        <dbReference type="ChEBI" id="CHEBI:30616"/>
    </ligand>
</feature>
<comment type="caution">
    <text evidence="9">The sequence shown here is derived from an EMBL/GenBank/DDBJ whole genome shotgun (WGS) entry which is preliminary data.</text>
</comment>
<feature type="domain" description="Phosphagen kinase C-terminal" evidence="8">
    <location>
        <begin position="13"/>
        <end position="244"/>
    </location>
</feature>
<accession>A0A848B7F8</accession>
<evidence type="ECO:0000256" key="2">
    <source>
        <dbReference type="ARBA" id="ARBA00022741"/>
    </source>
</evidence>
<keyword evidence="2 5" id="KW-0547">Nucleotide-binding</keyword>
<name>A0A848B7F8_9FIRM</name>
<feature type="binding site" evidence="5 6">
    <location>
        <begin position="16"/>
        <end position="20"/>
    </location>
    <ligand>
        <name>ATP</name>
        <dbReference type="ChEBI" id="CHEBI:30616"/>
    </ligand>
</feature>
<organism evidence="9 10">
    <name type="scientific">Selenomonas bovis</name>
    <dbReference type="NCBI Taxonomy" id="416586"/>
    <lineage>
        <taxon>Bacteria</taxon>
        <taxon>Bacillati</taxon>
        <taxon>Bacillota</taxon>
        <taxon>Negativicutes</taxon>
        <taxon>Selenomonadales</taxon>
        <taxon>Selenomonadaceae</taxon>
        <taxon>Selenomonas</taxon>
    </lineage>
</organism>
<dbReference type="HAMAP" id="MF_00602">
    <property type="entry name" value="Prot_Arg_kinase"/>
    <property type="match status" value="1"/>
</dbReference>
<dbReference type="GO" id="GO:0005615">
    <property type="term" value="C:extracellular space"/>
    <property type="evidence" value="ECO:0007669"/>
    <property type="project" value="TreeGrafter"/>
</dbReference>